<evidence type="ECO:0000256" key="1">
    <source>
        <dbReference type="SAM" id="Phobius"/>
    </source>
</evidence>
<feature type="transmembrane region" description="Helical" evidence="1">
    <location>
        <begin position="181"/>
        <end position="202"/>
    </location>
</feature>
<keyword evidence="1" id="KW-0472">Membrane</keyword>
<dbReference type="GO" id="GO:0009401">
    <property type="term" value="P:phosphoenolpyruvate-dependent sugar phosphotransferase system"/>
    <property type="evidence" value="ECO:0007669"/>
    <property type="project" value="InterPro"/>
</dbReference>
<dbReference type="GO" id="GO:0005886">
    <property type="term" value="C:plasma membrane"/>
    <property type="evidence" value="ECO:0007669"/>
    <property type="project" value="TreeGrafter"/>
</dbReference>
<dbReference type="InterPro" id="IPR004704">
    <property type="entry name" value="PTS_IID_man"/>
</dbReference>
<feature type="transmembrane region" description="Helical" evidence="1">
    <location>
        <begin position="141"/>
        <end position="160"/>
    </location>
</feature>
<keyword evidence="1" id="KW-0812">Transmembrane</keyword>
<dbReference type="RefSeq" id="WP_199247301.1">
    <property type="nucleotide sequence ID" value="NZ_CP039261.1"/>
</dbReference>
<reference evidence="2" key="2">
    <citation type="submission" date="2021-09" db="EMBL/GenBank/DDBJ databases">
        <authorList>
            <person name="Gilroy R."/>
        </authorList>
    </citation>
    <scope>NUCLEOTIDE SEQUENCE</scope>
    <source>
        <strain evidence="2">CHK192-2623</strain>
    </source>
</reference>
<dbReference type="PANTHER" id="PTHR32502">
    <property type="entry name" value="N-ACETYLGALACTOSAMINE PERMEASE II COMPONENT-RELATED"/>
    <property type="match status" value="1"/>
</dbReference>
<protein>
    <submittedName>
        <fullName evidence="2">PTS system mannose/fructose/sorbose family transporter subunit IID</fullName>
    </submittedName>
</protein>
<dbReference type="InterPro" id="IPR050303">
    <property type="entry name" value="GatZ_KbaZ_carbometab"/>
</dbReference>
<feature type="transmembrane region" description="Helical" evidence="1">
    <location>
        <begin position="111"/>
        <end position="135"/>
    </location>
</feature>
<keyword evidence="1" id="KW-1133">Transmembrane helix</keyword>
<evidence type="ECO:0000313" key="2">
    <source>
        <dbReference type="EMBL" id="HJE50180.1"/>
    </source>
</evidence>
<dbReference type="Pfam" id="PF03613">
    <property type="entry name" value="EIID-AGA"/>
    <property type="match status" value="1"/>
</dbReference>
<dbReference type="EMBL" id="DYYQ01000056">
    <property type="protein sequence ID" value="HJE50180.1"/>
    <property type="molecule type" value="Genomic_DNA"/>
</dbReference>
<comment type="caution">
    <text evidence="2">The sequence shown here is derived from an EMBL/GenBank/DDBJ whole genome shotgun (WGS) entry which is preliminary data.</text>
</comment>
<dbReference type="AlphaFoldDB" id="A0A921JPB6"/>
<gene>
    <name evidence="2" type="ORF">K8V69_08495</name>
</gene>
<dbReference type="PROSITE" id="PS51108">
    <property type="entry name" value="PTS_EIID"/>
    <property type="match status" value="1"/>
</dbReference>
<proteinExistence type="predicted"/>
<accession>A0A921JPB6</accession>
<feature type="transmembrane region" description="Helical" evidence="1">
    <location>
        <begin position="222"/>
        <end position="242"/>
    </location>
</feature>
<organism evidence="2 3">
    <name type="scientific">Lactobacillus johnsonii</name>
    <dbReference type="NCBI Taxonomy" id="33959"/>
    <lineage>
        <taxon>Bacteria</taxon>
        <taxon>Bacillati</taxon>
        <taxon>Bacillota</taxon>
        <taxon>Bacilli</taxon>
        <taxon>Lactobacillales</taxon>
        <taxon>Lactobacillaceae</taxon>
        <taxon>Lactobacillus</taxon>
    </lineage>
</organism>
<reference evidence="2" key="1">
    <citation type="journal article" date="2021" name="PeerJ">
        <title>Extensive microbial diversity within the chicken gut microbiome revealed by metagenomics and culture.</title>
        <authorList>
            <person name="Gilroy R."/>
            <person name="Ravi A."/>
            <person name="Getino M."/>
            <person name="Pursley I."/>
            <person name="Horton D.L."/>
            <person name="Alikhan N.F."/>
            <person name="Baker D."/>
            <person name="Gharbi K."/>
            <person name="Hall N."/>
            <person name="Watson M."/>
            <person name="Adriaenssens E.M."/>
            <person name="Foster-Nyarko E."/>
            <person name="Jarju S."/>
            <person name="Secka A."/>
            <person name="Antonio M."/>
            <person name="Oren A."/>
            <person name="Chaudhuri R.R."/>
            <person name="La Ragione R."/>
            <person name="Hildebrand F."/>
            <person name="Pallen M.J."/>
        </authorList>
    </citation>
    <scope>NUCLEOTIDE SEQUENCE</scope>
    <source>
        <strain evidence="2">CHK192-2623</strain>
    </source>
</reference>
<feature type="transmembrane region" description="Helical" evidence="1">
    <location>
        <begin position="254"/>
        <end position="271"/>
    </location>
</feature>
<sequence>MKRENMKTNSNKLTKKDLFRANWRWLWASQLSWNYEKMMAPGYFYTVLPFLKRWYKDEELVEMMQMQSQFFNVNAFDGNFIIGMDLAIEEKQGSKAKETIAGLKTGLMGPLAGVGDTIFGAIIPTICGSIGAYMGLRGNPFGAFLWIIVNLIVLFTRFGFLNLGYSQGAKLIDSASGKLNAITDSAILLGVTVVGALIPTVVNVKVPFVYRAGKVILKMQTILNQIMPSLVPVLLVALVYWLLGKKHVTSTKMIWFVLILGIVLSYFHILSA</sequence>
<name>A0A921JPB6_LACJH</name>
<evidence type="ECO:0000313" key="3">
    <source>
        <dbReference type="Proteomes" id="UP000732527"/>
    </source>
</evidence>
<dbReference type="PANTHER" id="PTHR32502:SF26">
    <property type="entry name" value="PHOSPHOTRANSFERASE SYSTEM SUGAR-SPECIFIC EIID COMPONENT"/>
    <property type="match status" value="1"/>
</dbReference>
<dbReference type="Proteomes" id="UP000732527">
    <property type="component" value="Unassembled WGS sequence"/>
</dbReference>